<comment type="subcellular location">
    <subcellularLocation>
        <location evidence="1">Cell envelope</location>
    </subcellularLocation>
</comment>
<dbReference type="PATRIC" id="fig|1675527.3.peg.2071"/>
<evidence type="ECO:0000313" key="7">
    <source>
        <dbReference type="EMBL" id="KMW57011.1"/>
    </source>
</evidence>
<dbReference type="InterPro" id="IPR050553">
    <property type="entry name" value="Thioredoxin_ResA/DsbE_sf"/>
</dbReference>
<dbReference type="SUPFAM" id="SSF52833">
    <property type="entry name" value="Thioredoxin-like"/>
    <property type="match status" value="1"/>
</dbReference>
<evidence type="ECO:0000256" key="5">
    <source>
        <dbReference type="ARBA" id="ARBA00023284"/>
    </source>
</evidence>
<dbReference type="GO" id="GO:0015036">
    <property type="term" value="F:disulfide oxidoreductase activity"/>
    <property type="evidence" value="ECO:0007669"/>
    <property type="project" value="InterPro"/>
</dbReference>
<dbReference type="STRING" id="1675527.AIOL_001969"/>
<dbReference type="AlphaFoldDB" id="A0A0J9E2C3"/>
<reference evidence="7 8" key="1">
    <citation type="submission" date="2015-06" db="EMBL/GenBank/DDBJ databases">
        <title>Draft genome sequence of an Alphaproteobacteria species associated to the Mediterranean sponge Oscarella lobularis.</title>
        <authorList>
            <person name="Jourda C."/>
            <person name="Santini S."/>
            <person name="Claverie J.-M."/>
        </authorList>
    </citation>
    <scope>NUCLEOTIDE SEQUENCE [LARGE SCALE GENOMIC DNA]</scope>
    <source>
        <strain evidence="7">IGS</strain>
    </source>
</reference>
<dbReference type="PROSITE" id="PS00194">
    <property type="entry name" value="THIOREDOXIN_1"/>
    <property type="match status" value="1"/>
</dbReference>
<dbReference type="Gene3D" id="3.40.30.10">
    <property type="entry name" value="Glutaredoxin"/>
    <property type="match status" value="1"/>
</dbReference>
<evidence type="ECO:0000256" key="3">
    <source>
        <dbReference type="ARBA" id="ARBA00022748"/>
    </source>
</evidence>
<evidence type="ECO:0000313" key="8">
    <source>
        <dbReference type="Proteomes" id="UP000037178"/>
    </source>
</evidence>
<protein>
    <submittedName>
        <fullName evidence="7">Cytochrome c-type biogenesis protein CcmG/DsbE, thiol:disulfide oxidoreductase</fullName>
    </submittedName>
</protein>
<evidence type="ECO:0000256" key="1">
    <source>
        <dbReference type="ARBA" id="ARBA00004196"/>
    </source>
</evidence>
<keyword evidence="3" id="KW-0201">Cytochrome c-type biogenesis</keyword>
<dbReference type="NCBIfam" id="TIGR00385">
    <property type="entry name" value="dsbE"/>
    <property type="match status" value="1"/>
</dbReference>
<accession>A0A0J9E2C3</accession>
<dbReference type="Pfam" id="PF08534">
    <property type="entry name" value="Redoxin"/>
    <property type="match status" value="1"/>
</dbReference>
<dbReference type="PANTHER" id="PTHR42852">
    <property type="entry name" value="THIOL:DISULFIDE INTERCHANGE PROTEIN DSBE"/>
    <property type="match status" value="1"/>
</dbReference>
<dbReference type="RefSeq" id="WP_235438956.1">
    <property type="nucleotide sequence ID" value="NZ_LFTY01000002.1"/>
</dbReference>
<dbReference type="PANTHER" id="PTHR42852:SF6">
    <property type="entry name" value="THIOL:DISULFIDE INTERCHANGE PROTEIN DSBE"/>
    <property type="match status" value="1"/>
</dbReference>
<evidence type="ECO:0000256" key="4">
    <source>
        <dbReference type="ARBA" id="ARBA00023157"/>
    </source>
</evidence>
<dbReference type="InterPro" id="IPR004799">
    <property type="entry name" value="Periplasmic_diS_OxRdtase_DsbE"/>
</dbReference>
<keyword evidence="5" id="KW-0676">Redox-active center</keyword>
<dbReference type="GO" id="GO:0017004">
    <property type="term" value="P:cytochrome complex assembly"/>
    <property type="evidence" value="ECO:0007669"/>
    <property type="project" value="UniProtKB-KW"/>
</dbReference>
<evidence type="ECO:0000259" key="6">
    <source>
        <dbReference type="PROSITE" id="PS51352"/>
    </source>
</evidence>
<dbReference type="GO" id="GO:0030288">
    <property type="term" value="C:outer membrane-bounded periplasmic space"/>
    <property type="evidence" value="ECO:0007669"/>
    <property type="project" value="InterPro"/>
</dbReference>
<dbReference type="InterPro" id="IPR013766">
    <property type="entry name" value="Thioredoxin_domain"/>
</dbReference>
<keyword evidence="8" id="KW-1185">Reference proteome</keyword>
<sequence length="178" mass="19080">MPVKPLMLLPPLVFAGLALAFYVGMQRTHPDELPSAFIGKPAPAVTEAALPGVPGVSAEALAAGEVRLVNFFASWCPPCHAEHPRLMALQAEGLAIAGINMRDQEDDALGFLTKDGNPYAGVAFDPRGRTSIDWGVTAPPETFIIGKDGKVAFRFIGPLVGTDYEKRFLPALRRVLDE</sequence>
<keyword evidence="4" id="KW-1015">Disulfide bond</keyword>
<evidence type="ECO:0000256" key="2">
    <source>
        <dbReference type="ARBA" id="ARBA00007758"/>
    </source>
</evidence>
<dbReference type="Proteomes" id="UP000037178">
    <property type="component" value="Unassembled WGS sequence"/>
</dbReference>
<comment type="caution">
    <text evidence="7">The sequence shown here is derived from an EMBL/GenBank/DDBJ whole genome shotgun (WGS) entry which is preliminary data.</text>
</comment>
<feature type="domain" description="Thioredoxin" evidence="6">
    <location>
        <begin position="36"/>
        <end position="178"/>
    </location>
</feature>
<organism evidence="7 8">
    <name type="scientific">Candidatus Rhodobacter oscarellae</name>
    <dbReference type="NCBI Taxonomy" id="1675527"/>
    <lineage>
        <taxon>Bacteria</taxon>
        <taxon>Pseudomonadati</taxon>
        <taxon>Pseudomonadota</taxon>
        <taxon>Alphaproteobacteria</taxon>
        <taxon>Rhodobacterales</taxon>
        <taxon>Rhodobacter group</taxon>
        <taxon>Rhodobacter</taxon>
    </lineage>
</organism>
<comment type="similarity">
    <text evidence="2">Belongs to the thioredoxin family. DsbE subfamily.</text>
</comment>
<dbReference type="InterPro" id="IPR036249">
    <property type="entry name" value="Thioredoxin-like_sf"/>
</dbReference>
<dbReference type="PROSITE" id="PS51352">
    <property type="entry name" value="THIOREDOXIN_2"/>
    <property type="match status" value="1"/>
</dbReference>
<gene>
    <name evidence="7" type="ORF">AIOL_001969</name>
</gene>
<dbReference type="InterPro" id="IPR017937">
    <property type="entry name" value="Thioredoxin_CS"/>
</dbReference>
<dbReference type="EMBL" id="LFTY01000002">
    <property type="protein sequence ID" value="KMW57011.1"/>
    <property type="molecule type" value="Genomic_DNA"/>
</dbReference>
<dbReference type="InterPro" id="IPR013740">
    <property type="entry name" value="Redoxin"/>
</dbReference>
<proteinExistence type="inferred from homology"/>
<name>A0A0J9E2C3_9RHOB</name>